<reference evidence="8 9" key="1">
    <citation type="submission" date="2023-07" db="EMBL/GenBank/DDBJ databases">
        <title>Genomic Encyclopedia of Type Strains, Phase IV (KMG-IV): sequencing the most valuable type-strain genomes for metagenomic binning, comparative biology and taxonomic classification.</title>
        <authorList>
            <person name="Goeker M."/>
        </authorList>
    </citation>
    <scope>NUCLEOTIDE SEQUENCE [LARGE SCALE GENOMIC DNA]</scope>
    <source>
        <strain evidence="8 9">DSM 16460</strain>
    </source>
</reference>
<keyword evidence="8" id="KW-0224">Dipeptidase</keyword>
<dbReference type="InterPro" id="IPR000587">
    <property type="entry name" value="Creatinase_N"/>
</dbReference>
<name>A0ABT9VGU3_9BACI</name>
<dbReference type="Gene3D" id="3.90.230.10">
    <property type="entry name" value="Creatinase/methionine aminopeptidase superfamily"/>
    <property type="match status" value="1"/>
</dbReference>
<gene>
    <name evidence="8" type="ORF">J2S77_002179</name>
</gene>
<dbReference type="PANTHER" id="PTHR46112:SF10">
    <property type="entry name" value="DIPEPTIDASE YKVY-RELATED"/>
    <property type="match status" value="1"/>
</dbReference>
<dbReference type="EC" id="3.4.13.9" evidence="8"/>
<evidence type="ECO:0000256" key="4">
    <source>
        <dbReference type="ARBA" id="ARBA00022801"/>
    </source>
</evidence>
<dbReference type="Pfam" id="PF01321">
    <property type="entry name" value="Creatinase_N"/>
    <property type="match status" value="1"/>
</dbReference>
<keyword evidence="3" id="KW-0479">Metal-binding</keyword>
<comment type="cofactor">
    <cofactor evidence="1">
        <name>Mn(2+)</name>
        <dbReference type="ChEBI" id="CHEBI:29035"/>
    </cofactor>
</comment>
<dbReference type="PANTHER" id="PTHR46112">
    <property type="entry name" value="AMINOPEPTIDASE"/>
    <property type="match status" value="1"/>
</dbReference>
<organism evidence="8 9">
    <name type="scientific">Alkalibacillus salilacus</name>
    <dbReference type="NCBI Taxonomy" id="284582"/>
    <lineage>
        <taxon>Bacteria</taxon>
        <taxon>Bacillati</taxon>
        <taxon>Bacillota</taxon>
        <taxon>Bacilli</taxon>
        <taxon>Bacillales</taxon>
        <taxon>Bacillaceae</taxon>
        <taxon>Alkalibacillus</taxon>
    </lineage>
</organism>
<evidence type="ECO:0000259" key="7">
    <source>
        <dbReference type="Pfam" id="PF01321"/>
    </source>
</evidence>
<feature type="domain" description="Creatinase N-terminal" evidence="7">
    <location>
        <begin position="4"/>
        <end position="138"/>
    </location>
</feature>
<dbReference type="InterPro" id="IPR001714">
    <property type="entry name" value="Pept_M24_MAP"/>
</dbReference>
<keyword evidence="9" id="KW-1185">Reference proteome</keyword>
<evidence type="ECO:0000313" key="8">
    <source>
        <dbReference type="EMBL" id="MDQ0160177.1"/>
    </source>
</evidence>
<dbReference type="RefSeq" id="WP_306977228.1">
    <property type="nucleotide sequence ID" value="NZ_JAUSTQ010000009.1"/>
</dbReference>
<dbReference type="InterPro" id="IPR036005">
    <property type="entry name" value="Creatinase/aminopeptidase-like"/>
</dbReference>
<dbReference type="InterPro" id="IPR001131">
    <property type="entry name" value="Peptidase_M24B_aminopep-P_CS"/>
</dbReference>
<comment type="caution">
    <text evidence="8">The sequence shown here is derived from an EMBL/GenBank/DDBJ whole genome shotgun (WGS) entry which is preliminary data.</text>
</comment>
<keyword evidence="4 8" id="KW-0378">Hydrolase</keyword>
<evidence type="ECO:0000259" key="6">
    <source>
        <dbReference type="Pfam" id="PF00557"/>
    </source>
</evidence>
<dbReference type="InterPro" id="IPR050659">
    <property type="entry name" value="Peptidase_M24B"/>
</dbReference>
<comment type="similarity">
    <text evidence="2">Belongs to the peptidase M24B family.</text>
</comment>
<keyword evidence="8" id="KW-0645">Protease</keyword>
<dbReference type="PROSITE" id="PS00491">
    <property type="entry name" value="PROLINE_PEPTIDASE"/>
    <property type="match status" value="1"/>
</dbReference>
<dbReference type="Pfam" id="PF00557">
    <property type="entry name" value="Peptidase_M24"/>
    <property type="match status" value="1"/>
</dbReference>
<feature type="domain" description="Peptidase M24" evidence="6">
    <location>
        <begin position="146"/>
        <end position="348"/>
    </location>
</feature>
<evidence type="ECO:0000256" key="3">
    <source>
        <dbReference type="ARBA" id="ARBA00022723"/>
    </source>
</evidence>
<dbReference type="InterPro" id="IPR029149">
    <property type="entry name" value="Creatin/AminoP/Spt16_N"/>
</dbReference>
<dbReference type="EMBL" id="JAUSTQ010000009">
    <property type="protein sequence ID" value="MDQ0160177.1"/>
    <property type="molecule type" value="Genomic_DNA"/>
</dbReference>
<dbReference type="CDD" id="cd01092">
    <property type="entry name" value="APP-like"/>
    <property type="match status" value="1"/>
</dbReference>
<keyword evidence="5" id="KW-0464">Manganese</keyword>
<evidence type="ECO:0000256" key="5">
    <source>
        <dbReference type="ARBA" id="ARBA00023211"/>
    </source>
</evidence>
<evidence type="ECO:0000256" key="2">
    <source>
        <dbReference type="ARBA" id="ARBA00008766"/>
    </source>
</evidence>
<dbReference type="PRINTS" id="PR00599">
    <property type="entry name" value="MAPEPTIDASE"/>
</dbReference>
<dbReference type="InterPro" id="IPR000994">
    <property type="entry name" value="Pept_M24"/>
</dbReference>
<sequence>MNQRLDQLTEALRERNLDSMFMTSKDNVFYYSGLYAEAHERLIAVYVDTNGRQAIVAPALEMEDIRRTSWQNDIITYFDHEDPWDKIKIWLTSTGELPKHLAIEEDHLNVSRYQNILNLTQASDVYHGQQLLNQIRVIKDESELKALQEAARYADFAIETAVHHIQPGKTELEIIAEVEYALKQKGIRDMSFSTLVLSGEKTASPHGTPSTKPIENGDFVLMDLGVVYNGYCSDITRTVAVGNITNEQQAVYQTVLEAEKRAIETCQLGTPLGEIDRAARSTIDDAGYGDYFTHRIGHGIGIDVHEFPSMASNNQNPLQAGMTFTIEPGIYQPNVGGVRIEDDIYMTEDGPLVLTQYPKDLQIIS</sequence>
<dbReference type="Gene3D" id="3.40.350.10">
    <property type="entry name" value="Creatinase/prolidase N-terminal domain"/>
    <property type="match status" value="1"/>
</dbReference>
<dbReference type="SUPFAM" id="SSF53092">
    <property type="entry name" value="Creatinase/prolidase N-terminal domain"/>
    <property type="match status" value="1"/>
</dbReference>
<dbReference type="SUPFAM" id="SSF55920">
    <property type="entry name" value="Creatinase/aminopeptidase"/>
    <property type="match status" value="1"/>
</dbReference>
<protein>
    <submittedName>
        <fullName evidence="8">Xaa-Pro dipeptidase</fullName>
        <ecNumber evidence="8">3.4.13.9</ecNumber>
    </submittedName>
</protein>
<evidence type="ECO:0000256" key="1">
    <source>
        <dbReference type="ARBA" id="ARBA00001936"/>
    </source>
</evidence>
<evidence type="ECO:0000313" key="9">
    <source>
        <dbReference type="Proteomes" id="UP001224359"/>
    </source>
</evidence>
<accession>A0ABT9VGU3</accession>
<dbReference type="Proteomes" id="UP001224359">
    <property type="component" value="Unassembled WGS sequence"/>
</dbReference>
<proteinExistence type="inferred from homology"/>
<dbReference type="GO" id="GO:0102009">
    <property type="term" value="F:proline dipeptidase activity"/>
    <property type="evidence" value="ECO:0007669"/>
    <property type="project" value="UniProtKB-EC"/>
</dbReference>